<dbReference type="RefSeq" id="WP_239137227.1">
    <property type="nucleotide sequence ID" value="NZ_BONQ01000201.1"/>
</dbReference>
<feature type="domain" description="Formyl transferase C-terminal" evidence="1">
    <location>
        <begin position="180"/>
        <end position="260"/>
    </location>
</feature>
<sequence length="559" mass="60035">MRVLLIVSALNGLSQRALCALRGAGHDVVNVVVAGNETTMIEKVRGADPDIIICPYLKNRVPAAIWQRWPTIIIHPGPVGDRGPSSLDWAITDNEPVWGVTALQAVADMDAGPIWATRTFPMPADPPRKSSLYNGPVADAAIACILEVLDHAADPQFVPTPLDQARRTVSGTRLRPLMRQVDRAFDWDEPGEHILRHIRAADGAPGVRTTIAGQHLYVYNADLVDVVHRTRPGTILGRNDDAVLIAAGDGTGIWIGHAKATTDQAPDAIKLPAVDVLGADLLDRVPRLAGPARIRYIRHSPKVGELTFDIYNGAFSPNWSRRLAAALRRALAQDTHVLIVSGSTDAYSNGIDLNHIHAADNPQLAAWASIRAINAVCRTLATDARRITIAAITGNAGAGGAMLPLSADTVVARHGVVLNPYYNIGLSGSELHSMVLPARVGPAVARRLLTSLQPVDVDQALRLGLIDHAGPRDPGTFNEWVLEVAAHAAAGNNWASTIDGKRTRASNRRSEIAYAEAVELGKMARDIFRDHLAFAASRTNFVHKRRGGQAPQAIASHRS</sequence>
<dbReference type="Gene3D" id="3.90.226.10">
    <property type="entry name" value="2-enoyl-CoA Hydratase, Chain A, domain 1"/>
    <property type="match status" value="1"/>
</dbReference>
<dbReference type="AlphaFoldDB" id="A0A919Q2Y3"/>
<dbReference type="GO" id="GO:0016740">
    <property type="term" value="F:transferase activity"/>
    <property type="evidence" value="ECO:0007669"/>
    <property type="project" value="UniProtKB-KW"/>
</dbReference>
<accession>A0A919Q2Y3</accession>
<gene>
    <name evidence="2" type="ORF">Dsi01nite_109510</name>
</gene>
<dbReference type="SUPFAM" id="SSF50486">
    <property type="entry name" value="FMT C-terminal domain-like"/>
    <property type="match status" value="1"/>
</dbReference>
<comment type="caution">
    <text evidence="2">The sequence shown here is derived from an EMBL/GenBank/DDBJ whole genome shotgun (WGS) entry which is preliminary data.</text>
</comment>
<protein>
    <submittedName>
        <fullName evidence="2">Formyl transferase</fullName>
    </submittedName>
</protein>
<name>A0A919Q2Y3_9ACTN</name>
<dbReference type="InterPro" id="IPR047180">
    <property type="entry name" value="HoxX-like"/>
</dbReference>
<dbReference type="PANTHER" id="PTHR43388:SF1">
    <property type="entry name" value="HYDROGENASE MATURATION FACTOR HOXX"/>
    <property type="match status" value="1"/>
</dbReference>
<proteinExistence type="predicted"/>
<keyword evidence="3" id="KW-1185">Reference proteome</keyword>
<dbReference type="InterPro" id="IPR005793">
    <property type="entry name" value="Formyl_trans_C"/>
</dbReference>
<dbReference type="InterPro" id="IPR001753">
    <property type="entry name" value="Enoyl-CoA_hydra/iso"/>
</dbReference>
<dbReference type="Gene3D" id="3.40.50.12230">
    <property type="match status" value="1"/>
</dbReference>
<dbReference type="Pfam" id="PF02911">
    <property type="entry name" value="Formyl_trans_C"/>
    <property type="match status" value="1"/>
</dbReference>
<dbReference type="Pfam" id="PF00378">
    <property type="entry name" value="ECH_1"/>
    <property type="match status" value="1"/>
</dbReference>
<dbReference type="InterPro" id="IPR036477">
    <property type="entry name" value="Formyl_transf_N_sf"/>
</dbReference>
<evidence type="ECO:0000313" key="2">
    <source>
        <dbReference type="EMBL" id="GIG52910.1"/>
    </source>
</evidence>
<dbReference type="PANTHER" id="PTHR43388">
    <property type="entry name" value="HYDROGENASE MATURATION FACTOR HOXX"/>
    <property type="match status" value="1"/>
</dbReference>
<dbReference type="InterPro" id="IPR011034">
    <property type="entry name" value="Formyl_transferase-like_C_sf"/>
</dbReference>
<dbReference type="CDD" id="cd06558">
    <property type="entry name" value="crotonase-like"/>
    <property type="match status" value="1"/>
</dbReference>
<evidence type="ECO:0000259" key="1">
    <source>
        <dbReference type="Pfam" id="PF02911"/>
    </source>
</evidence>
<organism evidence="2 3">
    <name type="scientific">Dactylosporangium siamense</name>
    <dbReference type="NCBI Taxonomy" id="685454"/>
    <lineage>
        <taxon>Bacteria</taxon>
        <taxon>Bacillati</taxon>
        <taxon>Actinomycetota</taxon>
        <taxon>Actinomycetes</taxon>
        <taxon>Micromonosporales</taxon>
        <taxon>Micromonosporaceae</taxon>
        <taxon>Dactylosporangium</taxon>
    </lineage>
</organism>
<reference evidence="2" key="1">
    <citation type="submission" date="2021-01" db="EMBL/GenBank/DDBJ databases">
        <title>Whole genome shotgun sequence of Dactylosporangium siamense NBRC 106093.</title>
        <authorList>
            <person name="Komaki H."/>
            <person name="Tamura T."/>
        </authorList>
    </citation>
    <scope>NUCLEOTIDE SEQUENCE</scope>
    <source>
        <strain evidence="2">NBRC 106093</strain>
    </source>
</reference>
<dbReference type="EMBL" id="BONQ01000201">
    <property type="protein sequence ID" value="GIG52910.1"/>
    <property type="molecule type" value="Genomic_DNA"/>
</dbReference>
<evidence type="ECO:0000313" key="3">
    <source>
        <dbReference type="Proteomes" id="UP000660611"/>
    </source>
</evidence>
<dbReference type="InterPro" id="IPR029045">
    <property type="entry name" value="ClpP/crotonase-like_dom_sf"/>
</dbReference>
<dbReference type="SUPFAM" id="SSF52096">
    <property type="entry name" value="ClpP/crotonase"/>
    <property type="match status" value="1"/>
</dbReference>
<keyword evidence="2" id="KW-0808">Transferase</keyword>
<dbReference type="SUPFAM" id="SSF53328">
    <property type="entry name" value="Formyltransferase"/>
    <property type="match status" value="1"/>
</dbReference>
<dbReference type="Proteomes" id="UP000660611">
    <property type="component" value="Unassembled WGS sequence"/>
</dbReference>
<dbReference type="CDD" id="cd08650">
    <property type="entry name" value="FMT_core_HypX_N"/>
    <property type="match status" value="1"/>
</dbReference>